<protein>
    <submittedName>
        <fullName evidence="1">3-hydroxyacyl-CoA dehydrogenase</fullName>
    </submittedName>
</protein>
<reference evidence="1 2" key="1">
    <citation type="submission" date="2018-08" db="EMBL/GenBank/DDBJ databases">
        <title>A genome reference for cultivated species of the human gut microbiota.</title>
        <authorList>
            <person name="Zou Y."/>
            <person name="Xue W."/>
            <person name="Luo G."/>
        </authorList>
    </citation>
    <scope>NUCLEOTIDE SEQUENCE [LARGE SCALE GENOMIC DNA]</scope>
    <source>
        <strain evidence="1 2">AM12-54</strain>
    </source>
</reference>
<comment type="caution">
    <text evidence="1">The sequence shown here is derived from an EMBL/GenBank/DDBJ whole genome shotgun (WGS) entry which is preliminary data.</text>
</comment>
<name>A0A8B3BZ84_MEDGN</name>
<accession>A0A8B3BZ84</accession>
<gene>
    <name evidence="1" type="ORF">DW142_07850</name>
</gene>
<sequence length="75" mass="8611">MRRCNSPFNGKQFVLNKNTGEIHDLDRETPQCQIDEIKPEHVFNCDTYTEAVIFASMLAVNRNGCAYCMPEKNRG</sequence>
<evidence type="ECO:0000313" key="2">
    <source>
        <dbReference type="Proteomes" id="UP000283992"/>
    </source>
</evidence>
<proteinExistence type="predicted"/>
<dbReference type="RefSeq" id="WP_039959730.1">
    <property type="nucleotide sequence ID" value="NZ_CP111084.1"/>
</dbReference>
<dbReference type="AlphaFoldDB" id="A0A8B3BZ84"/>
<dbReference type="Proteomes" id="UP000283992">
    <property type="component" value="Unassembled WGS sequence"/>
</dbReference>
<organism evidence="1 2">
    <name type="scientific">Mediterraneibacter gnavus</name>
    <name type="common">Ruminococcus gnavus</name>
    <dbReference type="NCBI Taxonomy" id="33038"/>
    <lineage>
        <taxon>Bacteria</taxon>
        <taxon>Bacillati</taxon>
        <taxon>Bacillota</taxon>
        <taxon>Clostridia</taxon>
        <taxon>Lachnospirales</taxon>
        <taxon>Lachnospiraceae</taxon>
        <taxon>Mediterraneibacter</taxon>
    </lineage>
</organism>
<evidence type="ECO:0000313" key="1">
    <source>
        <dbReference type="EMBL" id="RHJ12640.1"/>
    </source>
</evidence>
<dbReference type="GeneID" id="57435172"/>
<dbReference type="EMBL" id="QRLN01000008">
    <property type="protein sequence ID" value="RHJ12640.1"/>
    <property type="molecule type" value="Genomic_DNA"/>
</dbReference>